<organism evidence="1 2">
    <name type="scientific">Devosia neptuniae</name>
    <dbReference type="NCBI Taxonomy" id="191302"/>
    <lineage>
        <taxon>Bacteria</taxon>
        <taxon>Pseudomonadati</taxon>
        <taxon>Pseudomonadota</taxon>
        <taxon>Alphaproteobacteria</taxon>
        <taxon>Hyphomicrobiales</taxon>
        <taxon>Devosiaceae</taxon>
        <taxon>Devosia</taxon>
    </lineage>
</organism>
<protein>
    <submittedName>
        <fullName evidence="1">Uncharacterized protein</fullName>
    </submittedName>
</protein>
<keyword evidence="2" id="KW-1185">Reference proteome</keyword>
<dbReference type="RefSeq" id="WP_262171573.1">
    <property type="nucleotide sequence ID" value="NZ_CP104965.1"/>
</dbReference>
<reference evidence="1 2" key="1">
    <citation type="submission" date="2022-09" db="EMBL/GenBank/DDBJ databases">
        <title>Interaction between co-microsymbionts with complementary sets of symbiotic genes in legume-rhizobium systems.</title>
        <authorList>
            <person name="Safronova V."/>
            <person name="Sazanova A."/>
            <person name="Afonin A."/>
            <person name="Chirak E."/>
        </authorList>
    </citation>
    <scope>NUCLEOTIDE SEQUENCE [LARGE SCALE GENOMIC DNA]</scope>
    <source>
        <strain evidence="1 2">A18/4-1</strain>
    </source>
</reference>
<evidence type="ECO:0000313" key="2">
    <source>
        <dbReference type="Proteomes" id="UP001061862"/>
    </source>
</evidence>
<sequence>MSLRKFWCRTLAGGIGAQFDWLAISLTGGFDEQACGGRPIRNGQEEAALLPGGDASQTKLEPSR</sequence>
<accession>A0ABY6CHX6</accession>
<gene>
    <name evidence="1" type="ORF">N8A98_11940</name>
</gene>
<dbReference type="EMBL" id="CP104965">
    <property type="protein sequence ID" value="UXN71836.1"/>
    <property type="molecule type" value="Genomic_DNA"/>
</dbReference>
<proteinExistence type="predicted"/>
<name>A0ABY6CHX6_9HYPH</name>
<evidence type="ECO:0000313" key="1">
    <source>
        <dbReference type="EMBL" id="UXN71836.1"/>
    </source>
</evidence>
<dbReference type="Proteomes" id="UP001061862">
    <property type="component" value="Chromosome"/>
</dbReference>